<proteinExistence type="predicted"/>
<dbReference type="EMBL" id="CAVMJV010000032">
    <property type="protein sequence ID" value="CAK5077553.1"/>
    <property type="molecule type" value="Genomic_DNA"/>
</dbReference>
<keyword evidence="2" id="KW-1185">Reference proteome</keyword>
<protein>
    <submittedName>
        <fullName evidence="1">Uncharacterized protein</fullName>
    </submittedName>
</protein>
<organism evidence="1 2">
    <name type="scientific">Meloidogyne enterolobii</name>
    <name type="common">Root-knot nematode worm</name>
    <name type="synonym">Meloidogyne mayaguensis</name>
    <dbReference type="NCBI Taxonomy" id="390850"/>
    <lineage>
        <taxon>Eukaryota</taxon>
        <taxon>Metazoa</taxon>
        <taxon>Ecdysozoa</taxon>
        <taxon>Nematoda</taxon>
        <taxon>Chromadorea</taxon>
        <taxon>Rhabditida</taxon>
        <taxon>Tylenchina</taxon>
        <taxon>Tylenchomorpha</taxon>
        <taxon>Tylenchoidea</taxon>
        <taxon>Meloidogynidae</taxon>
        <taxon>Meloidogyninae</taxon>
        <taxon>Meloidogyne</taxon>
    </lineage>
</organism>
<comment type="caution">
    <text evidence="1">The sequence shown here is derived from an EMBL/GenBank/DDBJ whole genome shotgun (WGS) entry which is preliminary data.</text>
</comment>
<reference evidence="1" key="1">
    <citation type="submission" date="2023-11" db="EMBL/GenBank/DDBJ databases">
        <authorList>
            <person name="Poullet M."/>
        </authorList>
    </citation>
    <scope>NUCLEOTIDE SEQUENCE</scope>
    <source>
        <strain evidence="1">E1834</strain>
    </source>
</reference>
<accession>A0ACB0ZEZ1</accession>
<evidence type="ECO:0000313" key="2">
    <source>
        <dbReference type="Proteomes" id="UP001497535"/>
    </source>
</evidence>
<evidence type="ECO:0000313" key="1">
    <source>
        <dbReference type="EMBL" id="CAK5077553.1"/>
    </source>
</evidence>
<name>A0ACB0ZEZ1_MELEN</name>
<dbReference type="Proteomes" id="UP001497535">
    <property type="component" value="Unassembled WGS sequence"/>
</dbReference>
<sequence length="844" mass="93129">MAVFLVNVLLQISNVLTFGDICRILWCGNSGSTISTAHPALEGSWCGNEKWCHAGHCGEWHSEMGAYPVVTDGNWSEWTSSEKQCPITQCQITGSIAIISQMRTCTAPAPNNGGKPCTGSNVRGIVCGGIAKSTICEGFTRQEYGDRLCTAIAHDQIRADRQLSGTSFLHATQPCKIWCHVRDSELIRNKGQFPNGSPCGPGQHCVGGVCLQLNCDGHGLVQGAEDCPDEESLLRLSSNEHKTVERKRESVKWEQWGQWSICSLTCRISENNNGVQERSRKCRSPTQTECIGKSLEVRSCNPSPPICKPEPSYSDWSEWSNCSVAECGQNGIRRRTRECQSGHCIEPLNEEEKCKQKECAHWEEWGLWGDCKVEKCGEQGQRMRQRNCSVEDYKGNSSMGCAGESFQNETCISDINSITSLDCPLKGGEASVDGQWGKWHPCSVSCGIGFQFRERMCGDKPCPGGGKQARTCHAQGFCPGSIIEQRPCTLSNNDDPMQCAAIVGGWSSWSEWSQCSQDCGQKGHRVRNRMCANPLPSNRGAYCVGFSFDQTPCDPPKAKCQGPQIDGNWSAWSKWSQCSNPCINGQRSRTRYCSNPRPKNGGRNCSGSDFELQACSEPTICGLSLNNTSLSNNSLSPSTSLIPQWSSWTAWSNCSSESCGFALRRRNRQCILLENEKRLYCEGVAHQSMECGNGRACEMPSINGRWSEWSDWSSNCEWSGCIGFDPKNDLDIEEKNDSIQQFFGRYGETGDDIIEDELAAENNITLINALAQAQLARTLNIRTRTRTCYGPTLGGIPCFGIASQKSLCPQIESKNEKCINSSISQLLAHIWNADFSALQFILKL</sequence>
<gene>
    <name evidence="1" type="ORF">MENTE1834_LOCUS24483</name>
</gene>